<keyword evidence="2 7" id="KW-0812">Transmembrane</keyword>
<protein>
    <recommendedName>
        <fullName evidence="7">Endolytic murein transglycosylase</fullName>
        <ecNumber evidence="7">4.2.2.29</ecNumber>
    </recommendedName>
    <alternativeName>
        <fullName evidence="7">Peptidoglycan lytic transglycosylase</fullName>
    </alternativeName>
    <alternativeName>
        <fullName evidence="7">Peptidoglycan polymerization terminase</fullName>
    </alternativeName>
</protein>
<dbReference type="Gene3D" id="3.30.1490.480">
    <property type="entry name" value="Endolytic murein transglycosylase"/>
    <property type="match status" value="1"/>
</dbReference>
<dbReference type="EC" id="4.2.2.29" evidence="7"/>
<keyword evidence="9" id="KW-1185">Reference proteome</keyword>
<evidence type="ECO:0000256" key="3">
    <source>
        <dbReference type="ARBA" id="ARBA00022989"/>
    </source>
</evidence>
<comment type="function">
    <text evidence="7">Functions as a peptidoglycan terminase that cleaves nascent peptidoglycan strands endolytically to terminate their elongation.</text>
</comment>
<organism evidence="8 9">
    <name type="scientific">Endozoicomonas euniceicola</name>
    <dbReference type="NCBI Taxonomy" id="1234143"/>
    <lineage>
        <taxon>Bacteria</taxon>
        <taxon>Pseudomonadati</taxon>
        <taxon>Pseudomonadota</taxon>
        <taxon>Gammaproteobacteria</taxon>
        <taxon>Oceanospirillales</taxon>
        <taxon>Endozoicomonadaceae</taxon>
        <taxon>Endozoicomonas</taxon>
    </lineage>
</organism>
<keyword evidence="6 7" id="KW-0961">Cell wall biogenesis/degradation</keyword>
<dbReference type="Gene3D" id="3.30.160.60">
    <property type="entry name" value="Classic Zinc Finger"/>
    <property type="match status" value="1"/>
</dbReference>
<dbReference type="HAMAP" id="MF_02065">
    <property type="entry name" value="MltG"/>
    <property type="match status" value="1"/>
</dbReference>
<name>A0ABY6GV44_9GAMM</name>
<comment type="catalytic activity">
    <reaction evidence="7">
        <text>a peptidoglycan chain = a peptidoglycan chain with N-acetyl-1,6-anhydromuramyl-[peptide] at the reducing end + a peptidoglycan chain with N-acetylglucosamine at the non-reducing end.</text>
        <dbReference type="EC" id="4.2.2.29"/>
    </reaction>
</comment>
<keyword evidence="3 7" id="KW-1133">Transmembrane helix</keyword>
<dbReference type="EMBL" id="CP103300">
    <property type="protein sequence ID" value="UYM16634.1"/>
    <property type="molecule type" value="Genomic_DNA"/>
</dbReference>
<evidence type="ECO:0000256" key="2">
    <source>
        <dbReference type="ARBA" id="ARBA00022692"/>
    </source>
</evidence>
<evidence type="ECO:0000313" key="8">
    <source>
        <dbReference type="EMBL" id="UYM16634.1"/>
    </source>
</evidence>
<dbReference type="InterPro" id="IPR003770">
    <property type="entry name" value="MLTG-like"/>
</dbReference>
<feature type="site" description="Important for catalytic activity" evidence="7">
    <location>
        <position position="220"/>
    </location>
</feature>
<sequence length="348" mass="39315">MVKKLLLGIFSGFFTLVLLAGLAWVGLNWYAEQPLRENPEEVLEFTIRPGDSLIRVASRLSDAGWLEYPQVIRLLARIDDNVAGGIHAGDYLIPGSINKHELLQMFVSGDVRYYDVVLVEGSTLGEALQVLNEHEKLSQPLDGDAFQRLLAELGIEGNPEGQFYPDTYFFQAGDTVESVLRRANARMSSVLAEEWEVRSKKLPYKTPYEALIMASLIEKETGAGWERPEISGVFVRRLGKRMRLQTDPTVIYGMGDRYQGRLSRRMLREDTPYNTYTRHGLPPTPIALVGREAINAALNPKGGKALYFVARGDGTHHFSETLAEHNRAVRKYQIVERREDYRSTLEAQ</sequence>
<evidence type="ECO:0000256" key="5">
    <source>
        <dbReference type="ARBA" id="ARBA00023239"/>
    </source>
</evidence>
<dbReference type="NCBIfam" id="TIGR00247">
    <property type="entry name" value="endolytic transglycosylase MltG"/>
    <property type="match status" value="1"/>
</dbReference>
<gene>
    <name evidence="7 8" type="primary">mltG</name>
    <name evidence="8" type="ORF">NX720_01490</name>
</gene>
<keyword evidence="4 7" id="KW-0472">Membrane</keyword>
<proteinExistence type="inferred from homology"/>
<evidence type="ECO:0000256" key="4">
    <source>
        <dbReference type="ARBA" id="ARBA00023136"/>
    </source>
</evidence>
<keyword evidence="1 7" id="KW-1003">Cell membrane</keyword>
<dbReference type="CDD" id="cd08010">
    <property type="entry name" value="MltG_like"/>
    <property type="match status" value="1"/>
</dbReference>
<dbReference type="PANTHER" id="PTHR30518">
    <property type="entry name" value="ENDOLYTIC MUREIN TRANSGLYCOSYLASE"/>
    <property type="match status" value="1"/>
</dbReference>
<evidence type="ECO:0000256" key="7">
    <source>
        <dbReference type="HAMAP-Rule" id="MF_02065"/>
    </source>
</evidence>
<dbReference type="PANTHER" id="PTHR30518:SF2">
    <property type="entry name" value="ENDOLYTIC MUREIN TRANSGLYCOSYLASE"/>
    <property type="match status" value="1"/>
</dbReference>
<evidence type="ECO:0000256" key="1">
    <source>
        <dbReference type="ARBA" id="ARBA00022475"/>
    </source>
</evidence>
<keyword evidence="7" id="KW-0997">Cell inner membrane</keyword>
<keyword evidence="5 7" id="KW-0456">Lyase</keyword>
<evidence type="ECO:0000313" key="9">
    <source>
        <dbReference type="Proteomes" id="UP001163255"/>
    </source>
</evidence>
<accession>A0ABY6GV44</accession>
<dbReference type="Proteomes" id="UP001163255">
    <property type="component" value="Chromosome"/>
</dbReference>
<reference evidence="8" key="1">
    <citation type="submission" date="2022-10" db="EMBL/GenBank/DDBJ databases">
        <title>Completed Genome Sequence of two octocoral isolated bacterium, Endozoicomonas euniceicola EF212T and Endozoicomonas gorgoniicola PS125T.</title>
        <authorList>
            <person name="Chiou Y.-J."/>
            <person name="Chen Y.-H."/>
        </authorList>
    </citation>
    <scope>NUCLEOTIDE SEQUENCE</scope>
    <source>
        <strain evidence="8">EF212</strain>
    </source>
</reference>
<comment type="similarity">
    <text evidence="7">Belongs to the transglycosylase MltG family.</text>
</comment>
<dbReference type="Pfam" id="PF02618">
    <property type="entry name" value="YceG"/>
    <property type="match status" value="1"/>
</dbReference>
<evidence type="ECO:0000256" key="6">
    <source>
        <dbReference type="ARBA" id="ARBA00023316"/>
    </source>
</evidence>
<dbReference type="RefSeq" id="WP_262598932.1">
    <property type="nucleotide sequence ID" value="NZ_CP103300.1"/>
</dbReference>